<feature type="domain" description="Core" evidence="5">
    <location>
        <begin position="17"/>
        <end position="117"/>
    </location>
</feature>
<dbReference type="NCBIfam" id="NF010147">
    <property type="entry name" value="PRK13623.1"/>
    <property type="match status" value="1"/>
</dbReference>
<dbReference type="GO" id="GO:0051539">
    <property type="term" value="F:4 iron, 4 sulfur cluster binding"/>
    <property type="evidence" value="ECO:0007669"/>
    <property type="project" value="TreeGrafter"/>
</dbReference>
<dbReference type="Pfam" id="PF01521">
    <property type="entry name" value="Fe-S_biosyn"/>
    <property type="match status" value="1"/>
</dbReference>
<sequence>MNAIAENVSLDAPPVPLVFTDSAAAKVKDLILEENNPELKLRVFVQGGGCSGFQYGFTFDEVINEDDTALDKNGVQLLIDPMSLQYLMGAEIDYKEDLQGAQFVIRNPNAASTCGCGSSFSV</sequence>
<accession>A0A556AJJ1</accession>
<evidence type="ECO:0000256" key="1">
    <source>
        <dbReference type="ARBA" id="ARBA00022723"/>
    </source>
</evidence>
<name>A0A556AJJ1_9BURK</name>
<dbReference type="Proteomes" id="UP000318405">
    <property type="component" value="Unassembled WGS sequence"/>
</dbReference>
<dbReference type="InterPro" id="IPR016092">
    <property type="entry name" value="ATAP"/>
</dbReference>
<evidence type="ECO:0000256" key="2">
    <source>
        <dbReference type="ARBA" id="ARBA00023004"/>
    </source>
</evidence>
<keyword evidence="7" id="KW-1185">Reference proteome</keyword>
<dbReference type="InterPro" id="IPR023063">
    <property type="entry name" value="ErpA_proteobact"/>
</dbReference>
<dbReference type="AlphaFoldDB" id="A0A556AJJ1"/>
<comment type="cofactor">
    <cofactor evidence="4">
        <name>iron-sulfur cluster</name>
        <dbReference type="ChEBI" id="CHEBI:30408"/>
    </cofactor>
    <text evidence="4">Binds 1 iron-sulfur cluster per subunit.</text>
</comment>
<dbReference type="InterPro" id="IPR000361">
    <property type="entry name" value="ATAP_core_dom"/>
</dbReference>
<evidence type="ECO:0000313" key="6">
    <source>
        <dbReference type="EMBL" id="TSH93025.1"/>
    </source>
</evidence>
<evidence type="ECO:0000313" key="7">
    <source>
        <dbReference type="Proteomes" id="UP000318405"/>
    </source>
</evidence>
<comment type="caution">
    <text evidence="6">The sequence shown here is derived from an EMBL/GenBank/DDBJ whole genome shotgun (WGS) entry which is preliminary data.</text>
</comment>
<keyword evidence="2 4" id="KW-0408">Iron</keyword>
<dbReference type="OrthoDB" id="9801228at2"/>
<dbReference type="FunFam" id="2.60.300.12:FF:000002">
    <property type="entry name" value="Iron-sulfur cluster insertion protein ErpA"/>
    <property type="match status" value="1"/>
</dbReference>
<evidence type="ECO:0000259" key="5">
    <source>
        <dbReference type="Pfam" id="PF01521"/>
    </source>
</evidence>
<dbReference type="NCBIfam" id="TIGR00049">
    <property type="entry name" value="iron-sulfur cluster assembly accessory protein"/>
    <property type="match status" value="1"/>
</dbReference>
<comment type="function">
    <text evidence="4">Required for insertion of 4Fe-4S clusters.</text>
</comment>
<keyword evidence="1 4" id="KW-0479">Metal-binding</keyword>
<comment type="similarity">
    <text evidence="4">Belongs to the HesB/IscA family.</text>
</comment>
<dbReference type="InterPro" id="IPR017870">
    <property type="entry name" value="FeS_cluster_insertion_CS"/>
</dbReference>
<gene>
    <name evidence="4 6" type="primary">erpA</name>
    <name evidence="6" type="ORF">FOZ76_16705</name>
</gene>
<dbReference type="SUPFAM" id="SSF89360">
    <property type="entry name" value="HesB-like domain"/>
    <property type="match status" value="1"/>
</dbReference>
<evidence type="ECO:0000256" key="3">
    <source>
        <dbReference type="ARBA" id="ARBA00023014"/>
    </source>
</evidence>
<reference evidence="6 7" key="1">
    <citation type="submission" date="2019-07" db="EMBL/GenBank/DDBJ databases">
        <title>Qingshengfaniella alkalisoli gen. nov., sp. nov., isolated from saline soil.</title>
        <authorList>
            <person name="Xu L."/>
            <person name="Huang X.-X."/>
            <person name="Sun J.-Q."/>
        </authorList>
    </citation>
    <scope>NUCLEOTIDE SEQUENCE [LARGE SCALE GENOMIC DNA]</scope>
    <source>
        <strain evidence="6 7">DSM 27279</strain>
    </source>
</reference>
<dbReference type="GO" id="GO:0051537">
    <property type="term" value="F:2 iron, 2 sulfur cluster binding"/>
    <property type="evidence" value="ECO:0007669"/>
    <property type="project" value="TreeGrafter"/>
</dbReference>
<feature type="binding site" evidence="4">
    <location>
        <position position="50"/>
    </location>
    <ligand>
        <name>iron-sulfur cluster</name>
        <dbReference type="ChEBI" id="CHEBI:30408"/>
    </ligand>
</feature>
<dbReference type="RefSeq" id="WP_143949391.1">
    <property type="nucleotide sequence ID" value="NZ_BAABMB010000001.1"/>
</dbReference>
<dbReference type="PANTHER" id="PTHR43011:SF1">
    <property type="entry name" value="IRON-SULFUR CLUSTER ASSEMBLY 2 HOMOLOG, MITOCHONDRIAL"/>
    <property type="match status" value="1"/>
</dbReference>
<dbReference type="GO" id="GO:0005506">
    <property type="term" value="F:iron ion binding"/>
    <property type="evidence" value="ECO:0007669"/>
    <property type="project" value="UniProtKB-UniRule"/>
</dbReference>
<evidence type="ECO:0000256" key="4">
    <source>
        <dbReference type="HAMAP-Rule" id="MF_01380"/>
    </source>
</evidence>
<feature type="binding site" evidence="4">
    <location>
        <position position="114"/>
    </location>
    <ligand>
        <name>iron-sulfur cluster</name>
        <dbReference type="ChEBI" id="CHEBI:30408"/>
    </ligand>
</feature>
<feature type="binding site" evidence="4">
    <location>
        <position position="116"/>
    </location>
    <ligand>
        <name>iron-sulfur cluster</name>
        <dbReference type="ChEBI" id="CHEBI:30408"/>
    </ligand>
</feature>
<dbReference type="GO" id="GO:0016226">
    <property type="term" value="P:iron-sulfur cluster assembly"/>
    <property type="evidence" value="ECO:0007669"/>
    <property type="project" value="UniProtKB-UniRule"/>
</dbReference>
<dbReference type="PROSITE" id="PS01152">
    <property type="entry name" value="HESB"/>
    <property type="match status" value="1"/>
</dbReference>
<dbReference type="InterPro" id="IPR035903">
    <property type="entry name" value="HesB-like_dom_sf"/>
</dbReference>
<proteinExistence type="inferred from homology"/>
<protein>
    <recommendedName>
        <fullName evidence="4">Putative iron-sulfur cluster insertion protein ErpA</fullName>
    </recommendedName>
</protein>
<dbReference type="HAMAP" id="MF_01380">
    <property type="entry name" value="Fe_S_insert_ErpA"/>
    <property type="match status" value="1"/>
</dbReference>
<dbReference type="Gene3D" id="2.60.300.12">
    <property type="entry name" value="HesB-like domain"/>
    <property type="match status" value="1"/>
</dbReference>
<comment type="subunit">
    <text evidence="4">Homodimer.</text>
</comment>
<organism evidence="6 7">
    <name type="scientific">Verticiella sediminum</name>
    <dbReference type="NCBI Taxonomy" id="1247510"/>
    <lineage>
        <taxon>Bacteria</taxon>
        <taxon>Pseudomonadati</taxon>
        <taxon>Pseudomonadota</taxon>
        <taxon>Betaproteobacteria</taxon>
        <taxon>Burkholderiales</taxon>
        <taxon>Alcaligenaceae</taxon>
        <taxon>Verticiella</taxon>
    </lineage>
</organism>
<dbReference type="EMBL" id="VLTJ01000029">
    <property type="protein sequence ID" value="TSH93025.1"/>
    <property type="molecule type" value="Genomic_DNA"/>
</dbReference>
<dbReference type="PANTHER" id="PTHR43011">
    <property type="entry name" value="IRON-SULFUR CLUSTER ASSEMBLY 2 HOMOLOG, MITOCHONDRIAL"/>
    <property type="match status" value="1"/>
</dbReference>
<keyword evidence="3 4" id="KW-0411">Iron-sulfur</keyword>